<dbReference type="EMBL" id="BQKI01000001">
    <property type="protein sequence ID" value="GJM87519.1"/>
    <property type="molecule type" value="Genomic_DNA"/>
</dbReference>
<feature type="domain" description="Protein kinase" evidence="12">
    <location>
        <begin position="383"/>
        <end position="690"/>
    </location>
</feature>
<dbReference type="InterPro" id="IPR000719">
    <property type="entry name" value="Prot_kinase_dom"/>
</dbReference>
<evidence type="ECO:0000256" key="5">
    <source>
        <dbReference type="ARBA" id="ARBA00022737"/>
    </source>
</evidence>
<dbReference type="GO" id="GO:0016020">
    <property type="term" value="C:membrane"/>
    <property type="evidence" value="ECO:0007669"/>
    <property type="project" value="UniProtKB-SubCell"/>
</dbReference>
<dbReference type="Gene3D" id="1.10.510.10">
    <property type="entry name" value="Transferase(Phosphotransferase) domain 1"/>
    <property type="match status" value="1"/>
</dbReference>
<keyword evidence="6 10" id="KW-1133">Transmembrane helix</keyword>
<dbReference type="InterPro" id="IPR046959">
    <property type="entry name" value="PRK1-6/SRF4-like"/>
</dbReference>
<reference evidence="13" key="2">
    <citation type="submission" date="2021-12" db="EMBL/GenBank/DDBJ databases">
        <title>Resequencing data analysis of finger millet.</title>
        <authorList>
            <person name="Hatakeyama M."/>
            <person name="Aluri S."/>
            <person name="Balachadran M.T."/>
            <person name="Sivarajan S.R."/>
            <person name="Poveda L."/>
            <person name="Shimizu-Inatsugi R."/>
            <person name="Schlapbach R."/>
            <person name="Sreeman S.M."/>
            <person name="Shimizu K.K."/>
        </authorList>
    </citation>
    <scope>NUCLEOTIDE SEQUENCE</scope>
</reference>
<evidence type="ECO:0000256" key="7">
    <source>
        <dbReference type="ARBA" id="ARBA00023136"/>
    </source>
</evidence>
<name>A0AAV5BQH2_ELECO</name>
<reference evidence="13" key="1">
    <citation type="journal article" date="2018" name="DNA Res.">
        <title>Multiple hybrid de novo genome assembly of finger millet, an orphan allotetraploid crop.</title>
        <authorList>
            <person name="Hatakeyama M."/>
            <person name="Aluri S."/>
            <person name="Balachadran M.T."/>
            <person name="Sivarajan S.R."/>
            <person name="Patrignani A."/>
            <person name="Gruter S."/>
            <person name="Poveda L."/>
            <person name="Shimizu-Inatsugi R."/>
            <person name="Baeten J."/>
            <person name="Francoijs K.J."/>
            <person name="Nataraja K.N."/>
            <person name="Reddy Y.A.N."/>
            <person name="Phadnis S."/>
            <person name="Ravikumar R.L."/>
            <person name="Schlapbach R."/>
            <person name="Sreeman S.M."/>
            <person name="Shimizu K.K."/>
        </authorList>
    </citation>
    <scope>NUCLEOTIDE SEQUENCE</scope>
</reference>
<keyword evidence="8" id="KW-0325">Glycoprotein</keyword>
<dbReference type="GO" id="GO:0005524">
    <property type="term" value="F:ATP binding"/>
    <property type="evidence" value="ECO:0007669"/>
    <property type="project" value="InterPro"/>
</dbReference>
<comment type="subcellular location">
    <subcellularLocation>
        <location evidence="1">Membrane</location>
    </subcellularLocation>
</comment>
<evidence type="ECO:0000256" key="6">
    <source>
        <dbReference type="ARBA" id="ARBA00022989"/>
    </source>
</evidence>
<comment type="caution">
    <text evidence="13">The sequence shown here is derived from an EMBL/GenBank/DDBJ whole genome shotgun (WGS) entry which is preliminary data.</text>
</comment>
<dbReference type="InterPro" id="IPR032675">
    <property type="entry name" value="LRR_dom_sf"/>
</dbReference>
<evidence type="ECO:0000256" key="3">
    <source>
        <dbReference type="ARBA" id="ARBA00022692"/>
    </source>
</evidence>
<keyword evidence="3 10" id="KW-0812">Transmembrane</keyword>
<keyword evidence="2" id="KW-0433">Leucine-rich repeat</keyword>
<proteinExistence type="predicted"/>
<evidence type="ECO:0000256" key="2">
    <source>
        <dbReference type="ARBA" id="ARBA00022614"/>
    </source>
</evidence>
<dbReference type="Pfam" id="PF00069">
    <property type="entry name" value="Pkinase"/>
    <property type="match status" value="1"/>
</dbReference>
<feature type="transmembrane region" description="Helical" evidence="10">
    <location>
        <begin position="272"/>
        <end position="297"/>
    </location>
</feature>
<evidence type="ECO:0000313" key="13">
    <source>
        <dbReference type="EMBL" id="GJM87519.1"/>
    </source>
</evidence>
<feature type="signal peptide" evidence="11">
    <location>
        <begin position="1"/>
        <end position="21"/>
    </location>
</feature>
<dbReference type="PROSITE" id="PS50011">
    <property type="entry name" value="PROTEIN_KINASE_DOM"/>
    <property type="match status" value="1"/>
</dbReference>
<organism evidence="13 14">
    <name type="scientific">Eleusine coracana subsp. coracana</name>
    <dbReference type="NCBI Taxonomy" id="191504"/>
    <lineage>
        <taxon>Eukaryota</taxon>
        <taxon>Viridiplantae</taxon>
        <taxon>Streptophyta</taxon>
        <taxon>Embryophyta</taxon>
        <taxon>Tracheophyta</taxon>
        <taxon>Spermatophyta</taxon>
        <taxon>Magnoliopsida</taxon>
        <taxon>Liliopsida</taxon>
        <taxon>Poales</taxon>
        <taxon>Poaceae</taxon>
        <taxon>PACMAD clade</taxon>
        <taxon>Chloridoideae</taxon>
        <taxon>Cynodonteae</taxon>
        <taxon>Eleusininae</taxon>
        <taxon>Eleusine</taxon>
    </lineage>
</organism>
<dbReference type="GO" id="GO:0004672">
    <property type="term" value="F:protein kinase activity"/>
    <property type="evidence" value="ECO:0007669"/>
    <property type="project" value="InterPro"/>
</dbReference>
<dbReference type="AlphaFoldDB" id="A0AAV5BQH2"/>
<sequence length="719" mass="76114">MMVWWRRIVLLLLLLVADVAAGSGGGDAEALLSLKSSLDGSDVLPWRAETVAGLCSWWAGVRQCDGQGRVRKLVLEGLNLTGSLTAAVLALAPLSELRVLSLRSNALSGPIPDARAFPPNLKLLYLADNRLEGRIPGSLAALHRATVIVLSGNRLSGQIPASLAAIPRLTSLLLDRNMLTGPIPPLRQRTLRLLNVSGNRLSGEIPASLATRFNASSFSLNAGLCGPPLFSEGNPPACNHFVAQAPSGSNSNAAAAAAAPLPSLGSRHGNKAAIVAGATVAGAVVLAILVAAAVVVIRRNKTRVVVDDASSPTSPPPPTTTGGRNGKQDLLHEDEEAQPPTSTTTSATGGGGGGGGVVWEREGIGKLVFTENEMLYTLEDLLRASAETLGRGEVGSTYKAIMETGFIVTVKRMRDPSNSSPSSSSMDFARRAEELGWLRHPNIVPLRAYFQAKEERLLVYDYYPNGSIFTLVHGCQGPDLAETVKLDIHRADTGTGTGSRAASKGKPLHWTSCMKITEDVAAGLLHLHQSSIVHGNLKPSNVLLGPDFESCLTDYGLLMMMMLPDHGHAASSTSLLYRAPEAHRTTAFTAASDVYSFGVLLLELLTGRTPFQDLLVFMNEDDHITSWVRAVREEERDTDSSSGGNTGAAADEKLAALIGIAAACVAADPERRPTMAEVLRMVREARAEAMSSSNSSDRSPARWSDAILAAPSQPFSIDY</sequence>
<evidence type="ECO:0000256" key="10">
    <source>
        <dbReference type="SAM" id="Phobius"/>
    </source>
</evidence>
<feature type="chain" id="PRO_5043349326" description="Protein kinase domain-containing protein" evidence="11">
    <location>
        <begin position="22"/>
        <end position="719"/>
    </location>
</feature>
<dbReference type="PANTHER" id="PTHR48007:SF39">
    <property type="entry name" value="PROTEIN KINASE DOMAIN-CONTAINING PROTEIN"/>
    <property type="match status" value="1"/>
</dbReference>
<dbReference type="Proteomes" id="UP001054889">
    <property type="component" value="Unassembled WGS sequence"/>
</dbReference>
<evidence type="ECO:0000259" key="12">
    <source>
        <dbReference type="PROSITE" id="PS50011"/>
    </source>
</evidence>
<dbReference type="InterPro" id="IPR011009">
    <property type="entry name" value="Kinase-like_dom_sf"/>
</dbReference>
<evidence type="ECO:0000313" key="14">
    <source>
        <dbReference type="Proteomes" id="UP001054889"/>
    </source>
</evidence>
<evidence type="ECO:0000256" key="9">
    <source>
        <dbReference type="SAM" id="MobiDB-lite"/>
    </source>
</evidence>
<dbReference type="InterPro" id="IPR001611">
    <property type="entry name" value="Leu-rich_rpt"/>
</dbReference>
<dbReference type="Gene3D" id="3.30.200.20">
    <property type="entry name" value="Phosphorylase Kinase, domain 1"/>
    <property type="match status" value="1"/>
</dbReference>
<accession>A0AAV5BQH2</accession>
<keyword evidence="7 10" id="KW-0472">Membrane</keyword>
<dbReference type="PANTHER" id="PTHR48007">
    <property type="entry name" value="LEUCINE-RICH REPEAT RECEPTOR-LIKE PROTEIN KINASE PXC1"/>
    <property type="match status" value="1"/>
</dbReference>
<protein>
    <recommendedName>
        <fullName evidence="12">Protein kinase domain-containing protein</fullName>
    </recommendedName>
</protein>
<dbReference type="Pfam" id="PF13855">
    <property type="entry name" value="LRR_8"/>
    <property type="match status" value="1"/>
</dbReference>
<dbReference type="Pfam" id="PF00560">
    <property type="entry name" value="LRR_1"/>
    <property type="match status" value="1"/>
</dbReference>
<keyword evidence="4 11" id="KW-0732">Signal</keyword>
<dbReference type="SUPFAM" id="SSF56112">
    <property type="entry name" value="Protein kinase-like (PK-like)"/>
    <property type="match status" value="1"/>
</dbReference>
<keyword evidence="5" id="KW-0677">Repeat</keyword>
<feature type="region of interest" description="Disordered" evidence="9">
    <location>
        <begin position="304"/>
        <end position="355"/>
    </location>
</feature>
<dbReference type="SUPFAM" id="SSF52058">
    <property type="entry name" value="L domain-like"/>
    <property type="match status" value="1"/>
</dbReference>
<keyword evidence="14" id="KW-1185">Reference proteome</keyword>
<evidence type="ECO:0000256" key="1">
    <source>
        <dbReference type="ARBA" id="ARBA00004370"/>
    </source>
</evidence>
<gene>
    <name evidence="13" type="primary">ga03482</name>
    <name evidence="13" type="ORF">PR202_ga03482</name>
</gene>
<dbReference type="FunFam" id="3.80.10.10:FF:000041">
    <property type="entry name" value="LRR receptor-like serine/threonine-protein kinase ERECTA"/>
    <property type="match status" value="1"/>
</dbReference>
<dbReference type="Gene3D" id="3.80.10.10">
    <property type="entry name" value="Ribonuclease Inhibitor"/>
    <property type="match status" value="2"/>
</dbReference>
<evidence type="ECO:0000256" key="11">
    <source>
        <dbReference type="SAM" id="SignalP"/>
    </source>
</evidence>
<evidence type="ECO:0000256" key="8">
    <source>
        <dbReference type="ARBA" id="ARBA00023180"/>
    </source>
</evidence>
<evidence type="ECO:0000256" key="4">
    <source>
        <dbReference type="ARBA" id="ARBA00022729"/>
    </source>
</evidence>